<dbReference type="InterPro" id="IPR004358">
    <property type="entry name" value="Sig_transdc_His_kin-like_C"/>
</dbReference>
<accession>A0A066UJ96</accession>
<dbReference type="Proteomes" id="UP000027219">
    <property type="component" value="Unassembled WGS sequence"/>
</dbReference>
<dbReference type="SUPFAM" id="SSF55874">
    <property type="entry name" value="ATPase domain of HSP90 chaperone/DNA topoisomerase II/histidine kinase"/>
    <property type="match status" value="1"/>
</dbReference>
<dbReference type="InterPro" id="IPR036097">
    <property type="entry name" value="HisK_dim/P_sf"/>
</dbReference>
<keyword evidence="6" id="KW-1185">Reference proteome</keyword>
<dbReference type="Pfam" id="PF02518">
    <property type="entry name" value="HATPase_c"/>
    <property type="match status" value="1"/>
</dbReference>
<sequence length="451" mass="50793">MLTKKLNALLDHPSIDLGDIDLLAKESLNLLNSALHLSDASLWLATDQNDVSCVYAERKEDTKIIENQSIKPDDYRIFLDQIHSKSHLAYTHTNAMKGQWLKIPDFVYFQSYLVPVKLNQEIIGFILLRQAPHRVKLDQSSIQFAISIAFAIGRTIKSAEMNHHFSSHTQQGLELQQSVQSQNENIKQLLKNLEQSQKYQVEMEKMEALGHLVNGVAHEVNTPLGVAITALSVMEDHINQLENAYNNQLLDESTFVDFLEGIRPAHKMTSSNLERAAQLVQQFKQTSVHEHHGDVENINVLNVTNALIDSIEPIYTPYNVEFILEISENLNIRLNTGILEQILTNLINNSCIHGFELSKEDKNLIYIKAIESDKDIVLSYQDNGTGIEDSVANKLFTPFYTTNRLNGGTGLGLSIIYNLITHKLGGDIRVVEQESSIGAHFQIRLPDTSST</sequence>
<dbReference type="PANTHER" id="PTHR43065">
    <property type="entry name" value="SENSOR HISTIDINE KINASE"/>
    <property type="match status" value="1"/>
</dbReference>
<dbReference type="STRING" id="212667.VFDL14_21770"/>
<evidence type="ECO:0000259" key="4">
    <source>
        <dbReference type="PROSITE" id="PS50109"/>
    </source>
</evidence>
<proteinExistence type="predicted"/>
<feature type="domain" description="Histidine kinase" evidence="4">
    <location>
        <begin position="215"/>
        <end position="449"/>
    </location>
</feature>
<organism evidence="5 6">
    <name type="scientific">Vibrio fortis</name>
    <dbReference type="NCBI Taxonomy" id="212667"/>
    <lineage>
        <taxon>Bacteria</taxon>
        <taxon>Pseudomonadati</taxon>
        <taxon>Pseudomonadota</taxon>
        <taxon>Gammaproteobacteria</taxon>
        <taxon>Vibrionales</taxon>
        <taxon>Vibrionaceae</taxon>
        <taxon>Vibrio</taxon>
    </lineage>
</organism>
<dbReference type="InterPro" id="IPR036890">
    <property type="entry name" value="HATPase_C_sf"/>
</dbReference>
<dbReference type="SUPFAM" id="SSF47384">
    <property type="entry name" value="Homodimeric domain of signal transducing histidine kinase"/>
    <property type="match status" value="1"/>
</dbReference>
<dbReference type="EMBL" id="JFFR01000027">
    <property type="protein sequence ID" value="KDN27506.1"/>
    <property type="molecule type" value="Genomic_DNA"/>
</dbReference>
<keyword evidence="3" id="KW-0597">Phosphoprotein</keyword>
<gene>
    <name evidence="5" type="ORF">VFDL14_21770</name>
</gene>
<comment type="catalytic activity">
    <reaction evidence="1">
        <text>ATP + protein L-histidine = ADP + protein N-phospho-L-histidine.</text>
        <dbReference type="EC" id="2.7.13.3"/>
    </reaction>
</comment>
<name>A0A066UJ96_9VIBR</name>
<dbReference type="OrthoDB" id="1931120at2"/>
<dbReference type="PROSITE" id="PS50109">
    <property type="entry name" value="HIS_KIN"/>
    <property type="match status" value="1"/>
</dbReference>
<reference evidence="5 6" key="1">
    <citation type="submission" date="2014-02" db="EMBL/GenBank/DDBJ databases">
        <title>Vibrio fortis Dalian14 Genome Sequencing.</title>
        <authorList>
            <person name="Wang Y."/>
            <person name="Song L."/>
            <person name="Liu G."/>
            <person name="Ding J."/>
        </authorList>
    </citation>
    <scope>NUCLEOTIDE SEQUENCE [LARGE SCALE GENOMIC DNA]</scope>
    <source>
        <strain evidence="5 6">Dalian14</strain>
    </source>
</reference>
<dbReference type="InterPro" id="IPR003661">
    <property type="entry name" value="HisK_dim/P_dom"/>
</dbReference>
<dbReference type="PANTHER" id="PTHR43065:SF47">
    <property type="match status" value="1"/>
</dbReference>
<evidence type="ECO:0000313" key="5">
    <source>
        <dbReference type="EMBL" id="KDN27506.1"/>
    </source>
</evidence>
<evidence type="ECO:0000313" key="6">
    <source>
        <dbReference type="Proteomes" id="UP000027219"/>
    </source>
</evidence>
<dbReference type="Gene3D" id="3.30.565.10">
    <property type="entry name" value="Histidine kinase-like ATPase, C-terminal domain"/>
    <property type="match status" value="1"/>
</dbReference>
<dbReference type="SMART" id="SM00387">
    <property type="entry name" value="HATPase_c"/>
    <property type="match status" value="1"/>
</dbReference>
<evidence type="ECO:0000256" key="3">
    <source>
        <dbReference type="ARBA" id="ARBA00022553"/>
    </source>
</evidence>
<dbReference type="GO" id="GO:0000155">
    <property type="term" value="F:phosphorelay sensor kinase activity"/>
    <property type="evidence" value="ECO:0007669"/>
    <property type="project" value="InterPro"/>
</dbReference>
<dbReference type="Gene3D" id="1.10.287.130">
    <property type="match status" value="1"/>
</dbReference>
<dbReference type="InterPro" id="IPR005467">
    <property type="entry name" value="His_kinase_dom"/>
</dbReference>
<dbReference type="CDD" id="cd00082">
    <property type="entry name" value="HisKA"/>
    <property type="match status" value="1"/>
</dbReference>
<dbReference type="PRINTS" id="PR00344">
    <property type="entry name" value="BCTRLSENSOR"/>
</dbReference>
<dbReference type="InterPro" id="IPR003594">
    <property type="entry name" value="HATPase_dom"/>
</dbReference>
<evidence type="ECO:0000256" key="2">
    <source>
        <dbReference type="ARBA" id="ARBA00012438"/>
    </source>
</evidence>
<dbReference type="EC" id="2.7.13.3" evidence="2"/>
<protein>
    <recommendedName>
        <fullName evidence="2">histidine kinase</fullName>
        <ecNumber evidence="2">2.7.13.3</ecNumber>
    </recommendedName>
</protein>
<comment type="caution">
    <text evidence="5">The sequence shown here is derived from an EMBL/GenBank/DDBJ whole genome shotgun (WGS) entry which is preliminary data.</text>
</comment>
<evidence type="ECO:0000256" key="1">
    <source>
        <dbReference type="ARBA" id="ARBA00000085"/>
    </source>
</evidence>
<dbReference type="AlphaFoldDB" id="A0A066UJ96"/>
<dbReference type="RefSeq" id="WP_050487477.1">
    <property type="nucleotide sequence ID" value="NZ_JFFR01000027.1"/>
</dbReference>